<evidence type="ECO:0000256" key="1">
    <source>
        <dbReference type="SAM" id="MobiDB-lite"/>
    </source>
</evidence>
<accession>A0ABP7J1H4</accession>
<dbReference type="Proteomes" id="UP001500888">
    <property type="component" value="Unassembled WGS sequence"/>
</dbReference>
<evidence type="ECO:0000313" key="3">
    <source>
        <dbReference type="Proteomes" id="UP001500888"/>
    </source>
</evidence>
<reference evidence="3" key="1">
    <citation type="journal article" date="2019" name="Int. J. Syst. Evol. Microbiol.">
        <title>The Global Catalogue of Microorganisms (GCM) 10K type strain sequencing project: providing services to taxonomists for standard genome sequencing and annotation.</title>
        <authorList>
            <consortium name="The Broad Institute Genomics Platform"/>
            <consortium name="The Broad Institute Genome Sequencing Center for Infectious Disease"/>
            <person name="Wu L."/>
            <person name="Ma J."/>
        </authorList>
    </citation>
    <scope>NUCLEOTIDE SEQUENCE [LARGE SCALE GENOMIC DNA]</scope>
    <source>
        <strain evidence="3">JCM 16908</strain>
    </source>
</reference>
<name>A0ABP7J1H4_9ACTN</name>
<dbReference type="EMBL" id="BAAAZR010000031">
    <property type="protein sequence ID" value="GAA3832555.1"/>
    <property type="molecule type" value="Genomic_DNA"/>
</dbReference>
<feature type="compositionally biased region" description="Polar residues" evidence="1">
    <location>
        <begin position="135"/>
        <end position="145"/>
    </location>
</feature>
<proteinExistence type="predicted"/>
<keyword evidence="3" id="KW-1185">Reference proteome</keyword>
<sequence>MITLYTTSLARHELREAYVYIKEQRQIHAIKAVRHGGPSWGLKEAKDLCNAMRDGHAKGIFFVSLQTFDQVNNLVSTRPHAAVKELDDETAGLIPTRHASAIVKHLLDWTPEIPVQVKPWSTEQDIGGEHVRSTSTLTTQRVTPGTPTPERVRPARPRRIPAEPPTATRRLADELKLAWRQAGEPPLRKLQRALINRGVDGAVSSASISKAMSGSTGRPPSWTLVEELLWEFDKNADIDGFWRPLWVQAREEIAPLGLSSTTGTTESSTVVPVINLVTKPEEENNTAASRSDAHDHAPKAGDGDPAGFECEDCGAWVVNADRHYAWHWSMEKQLRRAIIRGVESTGS</sequence>
<comment type="caution">
    <text evidence="2">The sequence shown here is derived from an EMBL/GenBank/DDBJ whole genome shotgun (WGS) entry which is preliminary data.</text>
</comment>
<gene>
    <name evidence="2" type="ORF">GCM10022226_62240</name>
</gene>
<organism evidence="2 3">
    <name type="scientific">Sphaerisporangium flaviroseum</name>
    <dbReference type="NCBI Taxonomy" id="509199"/>
    <lineage>
        <taxon>Bacteria</taxon>
        <taxon>Bacillati</taxon>
        <taxon>Actinomycetota</taxon>
        <taxon>Actinomycetes</taxon>
        <taxon>Streptosporangiales</taxon>
        <taxon>Streptosporangiaceae</taxon>
        <taxon>Sphaerisporangium</taxon>
    </lineage>
</organism>
<evidence type="ECO:0000313" key="2">
    <source>
        <dbReference type="EMBL" id="GAA3832555.1"/>
    </source>
</evidence>
<feature type="region of interest" description="Disordered" evidence="1">
    <location>
        <begin position="279"/>
        <end position="303"/>
    </location>
</feature>
<feature type="region of interest" description="Disordered" evidence="1">
    <location>
        <begin position="135"/>
        <end position="163"/>
    </location>
</feature>
<protein>
    <recommendedName>
        <fullName evidence="4">C2H2-type domain-containing protein</fullName>
    </recommendedName>
</protein>
<evidence type="ECO:0008006" key="4">
    <source>
        <dbReference type="Google" id="ProtNLM"/>
    </source>
</evidence>
<feature type="compositionally biased region" description="Basic and acidic residues" evidence="1">
    <location>
        <begin position="291"/>
        <end position="302"/>
    </location>
</feature>
<dbReference type="RefSeq" id="WP_344948262.1">
    <property type="nucleotide sequence ID" value="NZ_BAAAZR010000031.1"/>
</dbReference>